<evidence type="ECO:0000256" key="1">
    <source>
        <dbReference type="SAM" id="MobiDB-lite"/>
    </source>
</evidence>
<accession>A0AAV2CT71</accession>
<protein>
    <submittedName>
        <fullName evidence="2">Uncharacterized protein</fullName>
    </submittedName>
</protein>
<feature type="compositionally biased region" description="Basic and acidic residues" evidence="1">
    <location>
        <begin position="8"/>
        <end position="23"/>
    </location>
</feature>
<keyword evidence="3" id="KW-1185">Reference proteome</keyword>
<organism evidence="2 3">
    <name type="scientific">Linum trigynum</name>
    <dbReference type="NCBI Taxonomy" id="586398"/>
    <lineage>
        <taxon>Eukaryota</taxon>
        <taxon>Viridiplantae</taxon>
        <taxon>Streptophyta</taxon>
        <taxon>Embryophyta</taxon>
        <taxon>Tracheophyta</taxon>
        <taxon>Spermatophyta</taxon>
        <taxon>Magnoliopsida</taxon>
        <taxon>eudicotyledons</taxon>
        <taxon>Gunneridae</taxon>
        <taxon>Pentapetalae</taxon>
        <taxon>rosids</taxon>
        <taxon>fabids</taxon>
        <taxon>Malpighiales</taxon>
        <taxon>Linaceae</taxon>
        <taxon>Linum</taxon>
    </lineage>
</organism>
<feature type="compositionally biased region" description="Basic and acidic residues" evidence="1">
    <location>
        <begin position="100"/>
        <end position="117"/>
    </location>
</feature>
<evidence type="ECO:0000313" key="2">
    <source>
        <dbReference type="EMBL" id="CAL1359613.1"/>
    </source>
</evidence>
<proteinExistence type="predicted"/>
<dbReference type="EMBL" id="OZ034814">
    <property type="protein sequence ID" value="CAL1359613.1"/>
    <property type="molecule type" value="Genomic_DNA"/>
</dbReference>
<gene>
    <name evidence="2" type="ORF">LTRI10_LOCUS7087</name>
</gene>
<dbReference type="Proteomes" id="UP001497516">
    <property type="component" value="Chromosome 10"/>
</dbReference>
<evidence type="ECO:0000313" key="3">
    <source>
        <dbReference type="Proteomes" id="UP001497516"/>
    </source>
</evidence>
<feature type="region of interest" description="Disordered" evidence="1">
    <location>
        <begin position="56"/>
        <end position="117"/>
    </location>
</feature>
<dbReference type="AlphaFoldDB" id="A0AAV2CT71"/>
<name>A0AAV2CT71_9ROSI</name>
<reference evidence="2 3" key="1">
    <citation type="submission" date="2024-04" db="EMBL/GenBank/DDBJ databases">
        <authorList>
            <person name="Fracassetti M."/>
        </authorList>
    </citation>
    <scope>NUCLEOTIDE SEQUENCE [LARGE SCALE GENOMIC DNA]</scope>
</reference>
<feature type="region of interest" description="Disordered" evidence="1">
    <location>
        <begin position="1"/>
        <end position="23"/>
    </location>
</feature>
<sequence length="117" mass="12944">MVATLGQEHLRPTERERCGEQAVHLKESPARRRKLVIAESDVDWIVTDSRLSAEHRSAAHQHMARDVGSGSQAPTLKLVGGKSSKPAGVSTTRGCRLKKKSEDPKYKAKDELVLHPR</sequence>